<protein>
    <submittedName>
        <fullName evidence="2">Uncharacterized protein</fullName>
    </submittedName>
</protein>
<keyword evidence="1" id="KW-1133">Transmembrane helix</keyword>
<name>A0A6H2A373_9ZZZZ</name>
<evidence type="ECO:0000313" key="4">
    <source>
        <dbReference type="EMBL" id="QJA88583.1"/>
    </source>
</evidence>
<evidence type="ECO:0000313" key="3">
    <source>
        <dbReference type="EMBL" id="QJA69633.1"/>
    </source>
</evidence>
<keyword evidence="1" id="KW-0472">Membrane</keyword>
<evidence type="ECO:0000256" key="1">
    <source>
        <dbReference type="SAM" id="Phobius"/>
    </source>
</evidence>
<gene>
    <name evidence="3" type="ORF">MM415A04434_0005</name>
    <name evidence="4" type="ORF">MM415B02734_0013</name>
    <name evidence="2" type="ORF">TM448A04148_0010</name>
</gene>
<organism evidence="2">
    <name type="scientific">viral metagenome</name>
    <dbReference type="NCBI Taxonomy" id="1070528"/>
    <lineage>
        <taxon>unclassified sequences</taxon>
        <taxon>metagenomes</taxon>
        <taxon>organismal metagenomes</taxon>
    </lineage>
</organism>
<evidence type="ECO:0000313" key="2">
    <source>
        <dbReference type="EMBL" id="QJA53900.1"/>
    </source>
</evidence>
<sequence>MNALNLTIAQIAGAIFIPWALGNWIGIVVFDDPKMPSVLAWTIGTLIGIVSGILCVALYELYKFNRTIIKG</sequence>
<dbReference type="EMBL" id="MT142789">
    <property type="protein sequence ID" value="QJA88583.1"/>
    <property type="molecule type" value="Genomic_DNA"/>
</dbReference>
<accession>A0A6H2A373</accession>
<dbReference type="EMBL" id="MT144460">
    <property type="protein sequence ID" value="QJA53900.1"/>
    <property type="molecule type" value="Genomic_DNA"/>
</dbReference>
<feature type="transmembrane region" description="Helical" evidence="1">
    <location>
        <begin position="38"/>
        <end position="62"/>
    </location>
</feature>
<dbReference type="AlphaFoldDB" id="A0A6H2A373"/>
<reference evidence="2" key="1">
    <citation type="submission" date="2020-03" db="EMBL/GenBank/DDBJ databases">
        <title>The deep terrestrial virosphere.</title>
        <authorList>
            <person name="Holmfeldt K."/>
            <person name="Nilsson E."/>
            <person name="Simone D."/>
            <person name="Lopez-Fernandez M."/>
            <person name="Wu X."/>
            <person name="de Brujin I."/>
            <person name="Lundin D."/>
            <person name="Andersson A."/>
            <person name="Bertilsson S."/>
            <person name="Dopson M."/>
        </authorList>
    </citation>
    <scope>NUCLEOTIDE SEQUENCE</scope>
    <source>
        <strain evidence="3">MM415A04434</strain>
        <strain evidence="4">MM415B02734</strain>
        <strain evidence="2">TM448A04148</strain>
    </source>
</reference>
<keyword evidence="1" id="KW-0812">Transmembrane</keyword>
<dbReference type="EMBL" id="MT141723">
    <property type="protein sequence ID" value="QJA69633.1"/>
    <property type="molecule type" value="Genomic_DNA"/>
</dbReference>
<proteinExistence type="predicted"/>